<accession>A0ABV0G1H8</accession>
<evidence type="ECO:0000313" key="2">
    <source>
        <dbReference type="EMBL" id="MEO3691579.1"/>
    </source>
</evidence>
<evidence type="ECO:0000256" key="1">
    <source>
        <dbReference type="SAM" id="SignalP"/>
    </source>
</evidence>
<dbReference type="RefSeq" id="WP_347704397.1">
    <property type="nucleotide sequence ID" value="NZ_JBDPZD010000002.1"/>
</dbReference>
<evidence type="ECO:0008006" key="4">
    <source>
        <dbReference type="Google" id="ProtNLM"/>
    </source>
</evidence>
<organism evidence="2 3">
    <name type="scientific">Roseateles paludis</name>
    <dbReference type="NCBI Taxonomy" id="3145238"/>
    <lineage>
        <taxon>Bacteria</taxon>
        <taxon>Pseudomonadati</taxon>
        <taxon>Pseudomonadota</taxon>
        <taxon>Betaproteobacteria</taxon>
        <taxon>Burkholderiales</taxon>
        <taxon>Sphaerotilaceae</taxon>
        <taxon>Roseateles</taxon>
    </lineage>
</organism>
<comment type="caution">
    <text evidence="2">The sequence shown here is derived from an EMBL/GenBank/DDBJ whole genome shotgun (WGS) entry which is preliminary data.</text>
</comment>
<gene>
    <name evidence="2" type="ORF">ABDJ85_08875</name>
</gene>
<keyword evidence="3" id="KW-1185">Reference proteome</keyword>
<keyword evidence="1" id="KW-0732">Signal</keyword>
<dbReference type="EMBL" id="JBDPZD010000002">
    <property type="protein sequence ID" value="MEO3691579.1"/>
    <property type="molecule type" value="Genomic_DNA"/>
</dbReference>
<dbReference type="SUPFAM" id="SSF53850">
    <property type="entry name" value="Periplasmic binding protein-like II"/>
    <property type="match status" value="1"/>
</dbReference>
<feature type="signal peptide" evidence="1">
    <location>
        <begin position="1"/>
        <end position="29"/>
    </location>
</feature>
<reference evidence="2 3" key="1">
    <citation type="submission" date="2024-05" db="EMBL/GenBank/DDBJ databases">
        <title>Roseateles sp. DJS-2-20 16S ribosomal RNA gene Genome sequencing and assembly.</title>
        <authorList>
            <person name="Woo H."/>
        </authorList>
    </citation>
    <scope>NUCLEOTIDE SEQUENCE [LARGE SCALE GENOMIC DNA]</scope>
    <source>
        <strain evidence="2 3">DJS-2-20</strain>
    </source>
</reference>
<sequence length="144" mass="15207">MQRTQTARSRRLRSALMLAALLASGTAGAEPVLVVNAAFTAALDDEAAAKIFLRQVKTLPDGTPASPVTQKDGPTTEAFRSHVLKKNASQLKAYWAQQVFTGGGKPPPELEGDDAVLKHVADTPGGIGYVESGKTRAGVRVIKR</sequence>
<dbReference type="Proteomes" id="UP001495147">
    <property type="component" value="Unassembled WGS sequence"/>
</dbReference>
<protein>
    <recommendedName>
        <fullName evidence="4">Phosphate ABC transporter substrate-binding protein</fullName>
    </recommendedName>
</protein>
<name>A0ABV0G1H8_9BURK</name>
<feature type="chain" id="PRO_5045256004" description="Phosphate ABC transporter substrate-binding protein" evidence="1">
    <location>
        <begin position="30"/>
        <end position="144"/>
    </location>
</feature>
<dbReference type="Gene3D" id="3.40.190.10">
    <property type="entry name" value="Periplasmic binding protein-like II"/>
    <property type="match status" value="1"/>
</dbReference>
<proteinExistence type="predicted"/>
<evidence type="ECO:0000313" key="3">
    <source>
        <dbReference type="Proteomes" id="UP001495147"/>
    </source>
</evidence>